<dbReference type="EMBL" id="JAFBMS010001953">
    <property type="protein sequence ID" value="KAG9328672.1"/>
    <property type="molecule type" value="Genomic_DNA"/>
</dbReference>
<name>A0A8T2MTG2_9TELE</name>
<evidence type="ECO:0000313" key="1">
    <source>
        <dbReference type="EMBL" id="KAG9328672.1"/>
    </source>
</evidence>
<gene>
    <name evidence="1" type="ORF">JZ751_011509</name>
</gene>
<accession>A0A8T2MTG2</accession>
<comment type="caution">
    <text evidence="1">The sequence shown here is derived from an EMBL/GenBank/DDBJ whole genome shotgun (WGS) entry which is preliminary data.</text>
</comment>
<keyword evidence="2" id="KW-1185">Reference proteome</keyword>
<organism evidence="1 2">
    <name type="scientific">Albula glossodonta</name>
    <name type="common">roundjaw bonefish</name>
    <dbReference type="NCBI Taxonomy" id="121402"/>
    <lineage>
        <taxon>Eukaryota</taxon>
        <taxon>Metazoa</taxon>
        <taxon>Chordata</taxon>
        <taxon>Craniata</taxon>
        <taxon>Vertebrata</taxon>
        <taxon>Euteleostomi</taxon>
        <taxon>Actinopterygii</taxon>
        <taxon>Neopterygii</taxon>
        <taxon>Teleostei</taxon>
        <taxon>Albuliformes</taxon>
        <taxon>Albulidae</taxon>
        <taxon>Albula</taxon>
    </lineage>
</organism>
<reference evidence="1" key="1">
    <citation type="thesis" date="2021" institute="BYU ScholarsArchive" country="Provo, UT, USA">
        <title>Applications of and Algorithms for Genome Assembly and Genomic Analyses with an Emphasis on Marine Teleosts.</title>
        <authorList>
            <person name="Pickett B.D."/>
        </authorList>
    </citation>
    <scope>NUCLEOTIDE SEQUENCE</scope>
    <source>
        <strain evidence="1">HI-2016</strain>
    </source>
</reference>
<dbReference type="Proteomes" id="UP000824540">
    <property type="component" value="Unassembled WGS sequence"/>
</dbReference>
<protein>
    <submittedName>
        <fullName evidence="1">Uncharacterized protein</fullName>
    </submittedName>
</protein>
<proteinExistence type="predicted"/>
<sequence>MILMCLTNRDGIMKLLKVGIILTFLLCPSSLRQTVRDAQSAAKPPESSAVFCGVGQWYRLT</sequence>
<evidence type="ECO:0000313" key="2">
    <source>
        <dbReference type="Proteomes" id="UP000824540"/>
    </source>
</evidence>
<dbReference type="AlphaFoldDB" id="A0A8T2MTG2"/>